<dbReference type="Proteomes" id="UP001187531">
    <property type="component" value="Unassembled WGS sequence"/>
</dbReference>
<keyword evidence="5" id="KW-1185">Reference proteome</keyword>
<dbReference type="EMBL" id="JAVRJZ010000009">
    <property type="protein sequence ID" value="KAK2718974.1"/>
    <property type="molecule type" value="Genomic_DNA"/>
</dbReference>
<dbReference type="Gene3D" id="2.60.40.1760">
    <property type="entry name" value="glycosyl hydrolase (family 31)"/>
    <property type="match status" value="1"/>
</dbReference>
<feature type="non-terminal residue" evidence="4">
    <location>
        <position position="210"/>
    </location>
</feature>
<dbReference type="PANTHER" id="PTHR47027:SF20">
    <property type="entry name" value="REVERSE TRANSCRIPTASE-LIKE PROTEIN WITH RNA-DIRECTED DNA POLYMERASE DOMAIN"/>
    <property type="match status" value="1"/>
</dbReference>
<dbReference type="SUPFAM" id="SSF57492">
    <property type="entry name" value="Trefoil"/>
    <property type="match status" value="1"/>
</dbReference>
<evidence type="ECO:0000313" key="4">
    <source>
        <dbReference type="EMBL" id="KAK2718974.1"/>
    </source>
</evidence>
<sequence>MTLLHYGIPSNMVSLIRKMYERFKSQVQRVEGTTEEFQTSIGVLQGCILAPHMFNLFLHCVMSHVEATNGAMIEGIVIDKLVYAYDIVMLAGSVAELQTKADNLEVVTGSIPDPLTNPEYRVDCQPEGVADTTICLERGCVYDEIYDAPGTPWCFFPVDYGYRLTGTPNVNEKGIVFNLVRNSVPSLFGNEWQSITLEVEYQTDDRLRVK</sequence>
<dbReference type="Gene3D" id="4.10.110.10">
    <property type="entry name" value="Spasmolytic Protein, domain 1"/>
    <property type="match status" value="1"/>
</dbReference>
<name>A0AA88I2N8_ARTSF</name>
<dbReference type="PROSITE" id="PS51448">
    <property type="entry name" value="P_TREFOIL_2"/>
    <property type="match status" value="1"/>
</dbReference>
<keyword evidence="1" id="KW-1015">Disulfide bond</keyword>
<feature type="domain" description="P-type" evidence="3">
    <location>
        <begin position="109"/>
        <end position="158"/>
    </location>
</feature>
<dbReference type="AlphaFoldDB" id="A0AA88I2N8"/>
<protein>
    <recommendedName>
        <fullName evidence="3">P-type domain-containing protein</fullName>
    </recommendedName>
</protein>
<comment type="caution">
    <text evidence="4">The sequence shown here is derived from an EMBL/GenBank/DDBJ whole genome shotgun (WGS) entry which is preliminary data.</text>
</comment>
<dbReference type="InterPro" id="IPR044913">
    <property type="entry name" value="P_trefoil_dom_sf"/>
</dbReference>
<evidence type="ECO:0000256" key="2">
    <source>
        <dbReference type="PROSITE-ProRule" id="PRU00779"/>
    </source>
</evidence>
<dbReference type="CDD" id="cd00111">
    <property type="entry name" value="Trefoil"/>
    <property type="match status" value="1"/>
</dbReference>
<evidence type="ECO:0000256" key="1">
    <source>
        <dbReference type="ARBA" id="ARBA00023157"/>
    </source>
</evidence>
<evidence type="ECO:0000313" key="5">
    <source>
        <dbReference type="Proteomes" id="UP001187531"/>
    </source>
</evidence>
<proteinExistence type="predicted"/>
<dbReference type="InterPro" id="IPR000519">
    <property type="entry name" value="P_trefoil_dom"/>
</dbReference>
<dbReference type="Pfam" id="PF00088">
    <property type="entry name" value="Trefoil"/>
    <property type="match status" value="1"/>
</dbReference>
<evidence type="ECO:0000259" key="3">
    <source>
        <dbReference type="PROSITE" id="PS51448"/>
    </source>
</evidence>
<dbReference type="PANTHER" id="PTHR47027">
    <property type="entry name" value="REVERSE TRANSCRIPTASE DOMAIN-CONTAINING PROTEIN"/>
    <property type="match status" value="1"/>
</dbReference>
<comment type="caution">
    <text evidence="2">Lacks conserved residue(s) required for the propagation of feature annotation.</text>
</comment>
<accession>A0AA88I2N8</accession>
<organism evidence="4 5">
    <name type="scientific">Artemia franciscana</name>
    <name type="common">Brine shrimp</name>
    <name type="synonym">Artemia sanfranciscana</name>
    <dbReference type="NCBI Taxonomy" id="6661"/>
    <lineage>
        <taxon>Eukaryota</taxon>
        <taxon>Metazoa</taxon>
        <taxon>Ecdysozoa</taxon>
        <taxon>Arthropoda</taxon>
        <taxon>Crustacea</taxon>
        <taxon>Branchiopoda</taxon>
        <taxon>Anostraca</taxon>
        <taxon>Artemiidae</taxon>
        <taxon>Artemia</taxon>
    </lineage>
</organism>
<gene>
    <name evidence="4" type="ORF">QYM36_006104</name>
</gene>
<reference evidence="4" key="1">
    <citation type="submission" date="2023-07" db="EMBL/GenBank/DDBJ databases">
        <title>Chromosome-level genome assembly of Artemia franciscana.</title>
        <authorList>
            <person name="Jo E."/>
        </authorList>
    </citation>
    <scope>NUCLEOTIDE SEQUENCE</scope>
    <source>
        <tissue evidence="4">Whole body</tissue>
    </source>
</reference>